<keyword evidence="1" id="KW-1133">Transmembrane helix</keyword>
<organism evidence="2 3">
    <name type="scientific">Amnibacterium endophyticum</name>
    <dbReference type="NCBI Taxonomy" id="2109337"/>
    <lineage>
        <taxon>Bacteria</taxon>
        <taxon>Bacillati</taxon>
        <taxon>Actinomycetota</taxon>
        <taxon>Actinomycetes</taxon>
        <taxon>Micrococcales</taxon>
        <taxon>Microbacteriaceae</taxon>
        <taxon>Amnibacterium</taxon>
    </lineage>
</organism>
<feature type="transmembrane region" description="Helical" evidence="1">
    <location>
        <begin position="49"/>
        <end position="71"/>
    </location>
</feature>
<dbReference type="RefSeq" id="WP_377934973.1">
    <property type="nucleotide sequence ID" value="NZ_JBHUEA010000017.1"/>
</dbReference>
<name>A0ABW4LF32_9MICO</name>
<gene>
    <name evidence="2" type="ORF">ACFSBI_11300</name>
</gene>
<evidence type="ECO:0000313" key="2">
    <source>
        <dbReference type="EMBL" id="MFD1722136.1"/>
    </source>
</evidence>
<keyword evidence="3" id="KW-1185">Reference proteome</keyword>
<dbReference type="Proteomes" id="UP001597347">
    <property type="component" value="Unassembled WGS sequence"/>
</dbReference>
<keyword evidence="1" id="KW-0472">Membrane</keyword>
<dbReference type="EMBL" id="JBHUEA010000017">
    <property type="protein sequence ID" value="MFD1722136.1"/>
    <property type="molecule type" value="Genomic_DNA"/>
</dbReference>
<comment type="caution">
    <text evidence="2">The sequence shown here is derived from an EMBL/GenBank/DDBJ whole genome shotgun (WGS) entry which is preliminary data.</text>
</comment>
<evidence type="ECO:0000313" key="3">
    <source>
        <dbReference type="Proteomes" id="UP001597347"/>
    </source>
</evidence>
<reference evidence="3" key="1">
    <citation type="journal article" date="2019" name="Int. J. Syst. Evol. Microbiol.">
        <title>The Global Catalogue of Microorganisms (GCM) 10K type strain sequencing project: providing services to taxonomists for standard genome sequencing and annotation.</title>
        <authorList>
            <consortium name="The Broad Institute Genomics Platform"/>
            <consortium name="The Broad Institute Genome Sequencing Center for Infectious Disease"/>
            <person name="Wu L."/>
            <person name="Ma J."/>
        </authorList>
    </citation>
    <scope>NUCLEOTIDE SEQUENCE [LARGE SCALE GENOMIC DNA]</scope>
    <source>
        <strain evidence="3">CGMCC 1.12471</strain>
    </source>
</reference>
<accession>A0ABW4LF32</accession>
<protein>
    <submittedName>
        <fullName evidence="2">Uncharacterized protein</fullName>
    </submittedName>
</protein>
<proteinExistence type="predicted"/>
<evidence type="ECO:0000256" key="1">
    <source>
        <dbReference type="SAM" id="Phobius"/>
    </source>
</evidence>
<sequence>MAPPPTAPRGPGGTASDELDRAVATYVGHGFQVVFLSPRRAVLERRQRVHVLLNVALTLVTGGIWLLFLAIRLLNWPKDRVVLTLDDHGVLVPEFSS</sequence>
<keyword evidence="1" id="KW-0812">Transmembrane</keyword>